<keyword evidence="10" id="KW-0067">ATP-binding</keyword>
<evidence type="ECO:0000256" key="6">
    <source>
        <dbReference type="ARBA" id="ARBA00022737"/>
    </source>
</evidence>
<dbReference type="CDD" id="cd05117">
    <property type="entry name" value="STKc_CAMK"/>
    <property type="match status" value="1"/>
</dbReference>
<evidence type="ECO:0000256" key="7">
    <source>
        <dbReference type="ARBA" id="ARBA00022741"/>
    </source>
</evidence>
<feature type="compositionally biased region" description="Polar residues" evidence="14">
    <location>
        <begin position="356"/>
        <end position="367"/>
    </location>
</feature>
<keyword evidence="5" id="KW-0479">Metal-binding</keyword>
<dbReference type="InterPro" id="IPR011009">
    <property type="entry name" value="Kinase-like_dom_sf"/>
</dbReference>
<dbReference type="SMART" id="SM00220">
    <property type="entry name" value="S_TKc"/>
    <property type="match status" value="1"/>
</dbReference>
<evidence type="ECO:0000256" key="9">
    <source>
        <dbReference type="ARBA" id="ARBA00022837"/>
    </source>
</evidence>
<dbReference type="FunFam" id="3.30.200.20:FF:000315">
    <property type="entry name" value="Calcium-dependent protein kinase 3"/>
    <property type="match status" value="1"/>
</dbReference>
<dbReference type="InterPro" id="IPR050205">
    <property type="entry name" value="CDPK_Ser/Thr_kinases"/>
</dbReference>
<proteinExistence type="inferred from homology"/>
<gene>
    <name evidence="16" type="ORF">DBRI00130_LOCUS33222</name>
</gene>
<comment type="similarity">
    <text evidence="11">Belongs to the protein kinase superfamily. Ser/Thr protein kinase family. CDPK subfamily.</text>
</comment>
<dbReference type="GO" id="GO:0004674">
    <property type="term" value="F:protein serine/threonine kinase activity"/>
    <property type="evidence" value="ECO:0007669"/>
    <property type="project" value="UniProtKB-KW"/>
</dbReference>
<evidence type="ECO:0000256" key="13">
    <source>
        <dbReference type="ARBA" id="ARBA00048679"/>
    </source>
</evidence>
<keyword evidence="9" id="KW-0106">Calcium</keyword>
<keyword evidence="8" id="KW-0418">Kinase</keyword>
<dbReference type="AlphaFoldDB" id="A0A7S4VFA8"/>
<evidence type="ECO:0000256" key="5">
    <source>
        <dbReference type="ARBA" id="ARBA00022723"/>
    </source>
</evidence>
<sequence>MGCGQSIPGKPAIENGRAGDNTNKGNYGKQTPQHMGSSDQCLGRRVQPNDSSILGIDHERIAPKDKKIEDFYEGVHDESRELGRSAIGIVRRVTHKSTGIDYAVKIVQVEKIPEDEMQHIRNEVLILCDVDHPNVIRLQEVFETKKLIYIVQELCEGGDLAGLLTDKAYALNRVLDPDLWERRCAEYTKQMLSGLQYLHSKGIIHRDLKLENVLFKSKGPDSELKIIDFDLSTHFQPGQRHQESVGTLYTAAPELLKRDYDERCDIWSIGVMVYVLLSGTAPFGGCYGEKEKAPIIKNILQGYYDLQSPTLWANVSPEAKSFIRKLLVKSKNKRATITEAQKLPWLQKDSGKSRAPSPTSVSSFPTL</sequence>
<evidence type="ECO:0000256" key="14">
    <source>
        <dbReference type="SAM" id="MobiDB-lite"/>
    </source>
</evidence>
<reference evidence="16" key="1">
    <citation type="submission" date="2021-01" db="EMBL/GenBank/DDBJ databases">
        <authorList>
            <person name="Corre E."/>
            <person name="Pelletier E."/>
            <person name="Niang G."/>
            <person name="Scheremetjew M."/>
            <person name="Finn R."/>
            <person name="Kale V."/>
            <person name="Holt S."/>
            <person name="Cochrane G."/>
            <person name="Meng A."/>
            <person name="Brown T."/>
            <person name="Cohen L."/>
        </authorList>
    </citation>
    <scope>NUCLEOTIDE SEQUENCE</scope>
    <source>
        <strain evidence="16">GSO104</strain>
    </source>
</reference>
<evidence type="ECO:0000256" key="3">
    <source>
        <dbReference type="ARBA" id="ARBA00022527"/>
    </source>
</evidence>
<evidence type="ECO:0000313" key="16">
    <source>
        <dbReference type="EMBL" id="CAE4641925.1"/>
    </source>
</evidence>
<keyword evidence="7" id="KW-0547">Nucleotide-binding</keyword>
<dbReference type="Pfam" id="PF00069">
    <property type="entry name" value="Pkinase"/>
    <property type="match status" value="1"/>
</dbReference>
<dbReference type="Gene3D" id="1.10.510.10">
    <property type="entry name" value="Transferase(Phosphotransferase) domain 1"/>
    <property type="match status" value="1"/>
</dbReference>
<keyword evidence="3" id="KW-0723">Serine/threonine-protein kinase</keyword>
<evidence type="ECO:0000256" key="2">
    <source>
        <dbReference type="ARBA" id="ARBA00012513"/>
    </source>
</evidence>
<dbReference type="GO" id="GO:0005524">
    <property type="term" value="F:ATP binding"/>
    <property type="evidence" value="ECO:0007669"/>
    <property type="project" value="UniProtKB-KW"/>
</dbReference>
<evidence type="ECO:0000256" key="8">
    <source>
        <dbReference type="ARBA" id="ARBA00022777"/>
    </source>
</evidence>
<feature type="domain" description="Protein kinase" evidence="15">
    <location>
        <begin position="76"/>
        <end position="346"/>
    </location>
</feature>
<dbReference type="EC" id="2.7.11.1" evidence="2"/>
<dbReference type="PROSITE" id="PS50011">
    <property type="entry name" value="PROTEIN_KINASE_DOM"/>
    <property type="match status" value="1"/>
</dbReference>
<comment type="catalytic activity">
    <reaction evidence="12">
        <text>L-threonyl-[protein] + ATP = O-phospho-L-threonyl-[protein] + ADP + H(+)</text>
        <dbReference type="Rhea" id="RHEA:46608"/>
        <dbReference type="Rhea" id="RHEA-COMP:11060"/>
        <dbReference type="Rhea" id="RHEA-COMP:11605"/>
        <dbReference type="ChEBI" id="CHEBI:15378"/>
        <dbReference type="ChEBI" id="CHEBI:30013"/>
        <dbReference type="ChEBI" id="CHEBI:30616"/>
        <dbReference type="ChEBI" id="CHEBI:61977"/>
        <dbReference type="ChEBI" id="CHEBI:456216"/>
        <dbReference type="EC" id="2.7.11.1"/>
    </reaction>
</comment>
<dbReference type="GO" id="GO:0046872">
    <property type="term" value="F:metal ion binding"/>
    <property type="evidence" value="ECO:0007669"/>
    <property type="project" value="UniProtKB-KW"/>
</dbReference>
<name>A0A7S4VFA8_9STRA</name>
<evidence type="ECO:0000256" key="1">
    <source>
        <dbReference type="ARBA" id="ARBA00001946"/>
    </source>
</evidence>
<dbReference type="PANTHER" id="PTHR24349">
    <property type="entry name" value="SERINE/THREONINE-PROTEIN KINASE"/>
    <property type="match status" value="1"/>
</dbReference>
<protein>
    <recommendedName>
        <fullName evidence="2">non-specific serine/threonine protein kinase</fullName>
        <ecNumber evidence="2">2.7.11.1</ecNumber>
    </recommendedName>
</protein>
<comment type="cofactor">
    <cofactor evidence="1">
        <name>Mg(2+)</name>
        <dbReference type="ChEBI" id="CHEBI:18420"/>
    </cofactor>
</comment>
<dbReference type="InterPro" id="IPR000719">
    <property type="entry name" value="Prot_kinase_dom"/>
</dbReference>
<evidence type="ECO:0000256" key="4">
    <source>
        <dbReference type="ARBA" id="ARBA00022679"/>
    </source>
</evidence>
<dbReference type="FunFam" id="1.10.510.10:FF:000571">
    <property type="entry name" value="Maternal embryonic leucine zipper kinase"/>
    <property type="match status" value="1"/>
</dbReference>
<dbReference type="SUPFAM" id="SSF56112">
    <property type="entry name" value="Protein kinase-like (PK-like)"/>
    <property type="match status" value="1"/>
</dbReference>
<keyword evidence="6" id="KW-0677">Repeat</keyword>
<dbReference type="PROSITE" id="PS00108">
    <property type="entry name" value="PROTEIN_KINASE_ST"/>
    <property type="match status" value="1"/>
</dbReference>
<dbReference type="InterPro" id="IPR008271">
    <property type="entry name" value="Ser/Thr_kinase_AS"/>
</dbReference>
<feature type="region of interest" description="Disordered" evidence="14">
    <location>
        <begin position="1"/>
        <end position="42"/>
    </location>
</feature>
<keyword evidence="4" id="KW-0808">Transferase</keyword>
<feature type="region of interest" description="Disordered" evidence="14">
    <location>
        <begin position="347"/>
        <end position="367"/>
    </location>
</feature>
<evidence type="ECO:0000256" key="11">
    <source>
        <dbReference type="ARBA" id="ARBA00024334"/>
    </source>
</evidence>
<evidence type="ECO:0000256" key="10">
    <source>
        <dbReference type="ARBA" id="ARBA00022840"/>
    </source>
</evidence>
<dbReference type="EMBL" id="HBNS01042768">
    <property type="protein sequence ID" value="CAE4641925.1"/>
    <property type="molecule type" value="Transcribed_RNA"/>
</dbReference>
<accession>A0A7S4VFA8</accession>
<dbReference type="Gene3D" id="3.30.200.20">
    <property type="entry name" value="Phosphorylase Kinase, domain 1"/>
    <property type="match status" value="1"/>
</dbReference>
<comment type="catalytic activity">
    <reaction evidence="13">
        <text>L-seryl-[protein] + ATP = O-phospho-L-seryl-[protein] + ADP + H(+)</text>
        <dbReference type="Rhea" id="RHEA:17989"/>
        <dbReference type="Rhea" id="RHEA-COMP:9863"/>
        <dbReference type="Rhea" id="RHEA-COMP:11604"/>
        <dbReference type="ChEBI" id="CHEBI:15378"/>
        <dbReference type="ChEBI" id="CHEBI:29999"/>
        <dbReference type="ChEBI" id="CHEBI:30616"/>
        <dbReference type="ChEBI" id="CHEBI:83421"/>
        <dbReference type="ChEBI" id="CHEBI:456216"/>
        <dbReference type="EC" id="2.7.11.1"/>
    </reaction>
</comment>
<evidence type="ECO:0000259" key="15">
    <source>
        <dbReference type="PROSITE" id="PS50011"/>
    </source>
</evidence>
<organism evidence="16">
    <name type="scientific">Ditylum brightwellii</name>
    <dbReference type="NCBI Taxonomy" id="49249"/>
    <lineage>
        <taxon>Eukaryota</taxon>
        <taxon>Sar</taxon>
        <taxon>Stramenopiles</taxon>
        <taxon>Ochrophyta</taxon>
        <taxon>Bacillariophyta</taxon>
        <taxon>Mediophyceae</taxon>
        <taxon>Lithodesmiophycidae</taxon>
        <taxon>Lithodesmiales</taxon>
        <taxon>Lithodesmiaceae</taxon>
        <taxon>Ditylum</taxon>
    </lineage>
</organism>
<evidence type="ECO:0000256" key="12">
    <source>
        <dbReference type="ARBA" id="ARBA00047899"/>
    </source>
</evidence>
<feature type="compositionally biased region" description="Polar residues" evidence="14">
    <location>
        <begin position="20"/>
        <end position="40"/>
    </location>
</feature>